<dbReference type="AlphaFoldDB" id="I7GI19"/>
<organism evidence="1">
    <name type="scientific">Macaca fascicularis</name>
    <name type="common">Crab-eating macaque</name>
    <name type="synonym">Cynomolgus monkey</name>
    <dbReference type="NCBI Taxonomy" id="9541"/>
    <lineage>
        <taxon>Eukaryota</taxon>
        <taxon>Metazoa</taxon>
        <taxon>Chordata</taxon>
        <taxon>Craniata</taxon>
        <taxon>Vertebrata</taxon>
        <taxon>Euteleostomi</taxon>
        <taxon>Mammalia</taxon>
        <taxon>Eutheria</taxon>
        <taxon>Euarchontoglires</taxon>
        <taxon>Primates</taxon>
        <taxon>Haplorrhini</taxon>
        <taxon>Catarrhini</taxon>
        <taxon>Cercopithecidae</taxon>
        <taxon>Cercopithecinae</taxon>
        <taxon>Macaca</taxon>
    </lineage>
</organism>
<name>I7GI19_MACFA</name>
<evidence type="ECO:0000313" key="1">
    <source>
        <dbReference type="EMBL" id="BAE89110.1"/>
    </source>
</evidence>
<sequence>MQKEGGIQESVSEPTRFIGVYPPKLLHYYMGVNAGILRKKYLFLHELP</sequence>
<accession>I7GI19</accession>
<protein>
    <submittedName>
        <fullName evidence="1">Macaca fascicularis brain cDNA, clone: QflA-16465</fullName>
    </submittedName>
</protein>
<reference evidence="1" key="1">
    <citation type="journal article" date="2007" name="PLoS Biol.">
        <title>Rate of evolution in brain-expressed genes in humans and other primates.</title>
        <authorList>
            <person name="Wang H.-Y."/>
            <person name="Chien H.-C."/>
            <person name="Osada N."/>
            <person name="Hashimoto K."/>
            <person name="Sugano S."/>
            <person name="Gojobori T."/>
            <person name="Chou C.-K."/>
            <person name="Tsai S.-F."/>
            <person name="Wu C.-I."/>
            <person name="Shen C.-K.J."/>
        </authorList>
    </citation>
    <scope>NUCLEOTIDE SEQUENCE</scope>
</reference>
<proteinExistence type="evidence at transcript level"/>
<dbReference type="EMBL" id="AB172048">
    <property type="protein sequence ID" value="BAE89110.1"/>
    <property type="molecule type" value="mRNA"/>
</dbReference>